<reference evidence="7" key="2">
    <citation type="submission" date="2025-09" db="UniProtKB">
        <authorList>
            <consortium name="Ensembl"/>
        </authorList>
    </citation>
    <scope>IDENTIFICATION</scope>
</reference>
<dbReference type="GO" id="GO:0007166">
    <property type="term" value="P:cell surface receptor signaling pathway"/>
    <property type="evidence" value="ECO:0007669"/>
    <property type="project" value="TreeGrafter"/>
</dbReference>
<dbReference type="PANTHER" id="PTHR23268">
    <property type="entry name" value="T-CELL RECEPTOR BETA CHAIN"/>
    <property type="match status" value="1"/>
</dbReference>
<dbReference type="GeneTree" id="ENSGT00940000162707"/>
<feature type="signal peptide" evidence="5">
    <location>
        <begin position="1"/>
        <end position="18"/>
    </location>
</feature>
<dbReference type="AlphaFoldDB" id="A0A8C2UIS2"/>
<dbReference type="GO" id="GO:0002250">
    <property type="term" value="P:adaptive immune response"/>
    <property type="evidence" value="ECO:0007669"/>
    <property type="project" value="UniProtKB-KW"/>
</dbReference>
<dbReference type="PANTHER" id="PTHR23268:SF14">
    <property type="entry name" value="T CELL RECEPTOR BETA VARIABLE 12-3-RELATED"/>
    <property type="match status" value="1"/>
</dbReference>
<evidence type="ECO:0000256" key="5">
    <source>
        <dbReference type="SAM" id="SignalP"/>
    </source>
</evidence>
<dbReference type="Proteomes" id="UP000694398">
    <property type="component" value="Unassembled WGS sequence"/>
</dbReference>
<evidence type="ECO:0000256" key="2">
    <source>
        <dbReference type="ARBA" id="ARBA00022859"/>
    </source>
</evidence>
<dbReference type="Ensembl" id="ENSCLAT00000001586.1">
    <property type="protein sequence ID" value="ENSCLAP00000001543.1"/>
    <property type="gene ID" value="ENSCLAG00000001157.1"/>
</dbReference>
<dbReference type="PROSITE" id="PS50835">
    <property type="entry name" value="IG_LIKE"/>
    <property type="match status" value="1"/>
</dbReference>
<dbReference type="InterPro" id="IPR050413">
    <property type="entry name" value="TCR_beta_variable"/>
</dbReference>
<name>A0A8C2UIS2_CHILA</name>
<accession>A0A8C2UIS2</accession>
<organism evidence="7 8">
    <name type="scientific">Chinchilla lanigera</name>
    <name type="common">Long-tailed chinchilla</name>
    <name type="synonym">Chinchilla villidera</name>
    <dbReference type="NCBI Taxonomy" id="34839"/>
    <lineage>
        <taxon>Eukaryota</taxon>
        <taxon>Metazoa</taxon>
        <taxon>Chordata</taxon>
        <taxon>Craniata</taxon>
        <taxon>Vertebrata</taxon>
        <taxon>Euteleostomi</taxon>
        <taxon>Mammalia</taxon>
        <taxon>Eutheria</taxon>
        <taxon>Euarchontoglires</taxon>
        <taxon>Glires</taxon>
        <taxon>Rodentia</taxon>
        <taxon>Hystricomorpha</taxon>
        <taxon>Chinchillidae</taxon>
        <taxon>Chinchilla</taxon>
    </lineage>
</organism>
<reference evidence="7" key="1">
    <citation type="submission" date="2025-08" db="UniProtKB">
        <authorList>
            <consortium name="Ensembl"/>
        </authorList>
    </citation>
    <scope>IDENTIFICATION</scope>
</reference>
<dbReference type="Pfam" id="PF07686">
    <property type="entry name" value="V-set"/>
    <property type="match status" value="1"/>
</dbReference>
<evidence type="ECO:0000313" key="8">
    <source>
        <dbReference type="Proteomes" id="UP000694398"/>
    </source>
</evidence>
<protein>
    <submittedName>
        <fullName evidence="7">T cell receptor beta variable 12-5</fullName>
    </submittedName>
</protein>
<evidence type="ECO:0000256" key="1">
    <source>
        <dbReference type="ARBA" id="ARBA00022729"/>
    </source>
</evidence>
<dbReference type="InterPro" id="IPR013106">
    <property type="entry name" value="Ig_V-set"/>
</dbReference>
<dbReference type="InterPro" id="IPR007110">
    <property type="entry name" value="Ig-like_dom"/>
</dbReference>
<dbReference type="InterPro" id="IPR036179">
    <property type="entry name" value="Ig-like_dom_sf"/>
</dbReference>
<proteinExistence type="predicted"/>
<gene>
    <name evidence="7" type="primary">TRBV12-5</name>
</gene>
<dbReference type="OMA" id="SGHTQLF"/>
<evidence type="ECO:0000256" key="4">
    <source>
        <dbReference type="ARBA" id="ARBA00023319"/>
    </source>
</evidence>
<keyword evidence="4" id="KW-0393">Immunoglobulin domain</keyword>
<evidence type="ECO:0000256" key="3">
    <source>
        <dbReference type="ARBA" id="ARBA00023130"/>
    </source>
</evidence>
<keyword evidence="2" id="KW-0391">Immunity</keyword>
<dbReference type="SUPFAM" id="SSF48726">
    <property type="entry name" value="Immunoglobulin"/>
    <property type="match status" value="1"/>
</dbReference>
<dbReference type="GO" id="GO:0005886">
    <property type="term" value="C:plasma membrane"/>
    <property type="evidence" value="ECO:0007669"/>
    <property type="project" value="TreeGrafter"/>
</dbReference>
<evidence type="ECO:0000259" key="6">
    <source>
        <dbReference type="PROSITE" id="PS50835"/>
    </source>
</evidence>
<keyword evidence="3" id="KW-1064">Adaptive immunity</keyword>
<keyword evidence="1 5" id="KW-0732">Signal</keyword>
<keyword evidence="8" id="KW-1185">Reference proteome</keyword>
<feature type="domain" description="Ig-like" evidence="6">
    <location>
        <begin position="18"/>
        <end position="124"/>
    </location>
</feature>
<sequence>MVTSVLCCVVLCFLGADAGVTQTPRHVVTGKEQAVNLSCKPISGHTALFWYRQFMGQSLELLIYFNNQQPIDDSGMIKGRFSAEMLSASSSTLKIQPAEPKDSAVYFCASSLATALQNHALPVQKLLCFLLSVHLPQLSEAV</sequence>
<dbReference type="InterPro" id="IPR013783">
    <property type="entry name" value="Ig-like_fold"/>
</dbReference>
<evidence type="ECO:0000313" key="7">
    <source>
        <dbReference type="Ensembl" id="ENSCLAP00000001543.1"/>
    </source>
</evidence>
<feature type="chain" id="PRO_5034613614" evidence="5">
    <location>
        <begin position="19"/>
        <end position="142"/>
    </location>
</feature>
<dbReference type="Gene3D" id="2.60.40.10">
    <property type="entry name" value="Immunoglobulins"/>
    <property type="match status" value="1"/>
</dbReference>
<dbReference type="SMART" id="SM00406">
    <property type="entry name" value="IGv"/>
    <property type="match status" value="1"/>
</dbReference>